<dbReference type="PANTHER" id="PTHR31668:SF4">
    <property type="entry name" value="TRANSCRIPTIONAL ACTIVATOR PROTEIN DAL81"/>
    <property type="match status" value="1"/>
</dbReference>
<evidence type="ECO:0000313" key="5">
    <source>
        <dbReference type="EMBL" id="KAG9245186.1"/>
    </source>
</evidence>
<gene>
    <name evidence="5" type="ORF">BJ878DRAFT_439875</name>
</gene>
<evidence type="ECO:0000256" key="3">
    <source>
        <dbReference type="SAM" id="MobiDB-lite"/>
    </source>
</evidence>
<dbReference type="CDD" id="cd00067">
    <property type="entry name" value="GAL4"/>
    <property type="match status" value="1"/>
</dbReference>
<feature type="compositionally biased region" description="Basic and acidic residues" evidence="3">
    <location>
        <begin position="84"/>
        <end position="101"/>
    </location>
</feature>
<reference evidence="5" key="1">
    <citation type="journal article" date="2021" name="IMA Fungus">
        <title>Genomic characterization of three marine fungi, including Emericellopsis atlantica sp. nov. with signatures of a generalist lifestyle and marine biomass degradation.</title>
        <authorList>
            <person name="Hagestad O.C."/>
            <person name="Hou L."/>
            <person name="Andersen J.H."/>
            <person name="Hansen E.H."/>
            <person name="Altermark B."/>
            <person name="Li C."/>
            <person name="Kuhnert E."/>
            <person name="Cox R.J."/>
            <person name="Crous P.W."/>
            <person name="Spatafora J.W."/>
            <person name="Lail K."/>
            <person name="Amirebrahimi M."/>
            <person name="Lipzen A."/>
            <person name="Pangilinan J."/>
            <person name="Andreopoulos W."/>
            <person name="Hayes R.D."/>
            <person name="Ng V."/>
            <person name="Grigoriev I.V."/>
            <person name="Jackson S.A."/>
            <person name="Sutton T.D.S."/>
            <person name="Dobson A.D.W."/>
            <person name="Rama T."/>
        </authorList>
    </citation>
    <scope>NUCLEOTIDE SEQUENCE</scope>
    <source>
        <strain evidence="5">TRa3180A</strain>
    </source>
</reference>
<dbReference type="Proteomes" id="UP000887226">
    <property type="component" value="Unassembled WGS sequence"/>
</dbReference>
<dbReference type="InterPro" id="IPR007219">
    <property type="entry name" value="XnlR_reg_dom"/>
</dbReference>
<dbReference type="InterPro" id="IPR001138">
    <property type="entry name" value="Zn2Cys6_DnaBD"/>
</dbReference>
<evidence type="ECO:0000256" key="2">
    <source>
        <dbReference type="ARBA" id="ARBA00023242"/>
    </source>
</evidence>
<keyword evidence="2" id="KW-0539">Nucleus</keyword>
<dbReference type="SMART" id="SM00906">
    <property type="entry name" value="Fungal_trans"/>
    <property type="match status" value="1"/>
</dbReference>
<accession>A0A9P7Z4K7</accession>
<dbReference type="PROSITE" id="PS50048">
    <property type="entry name" value="ZN2_CY6_FUNGAL_2"/>
    <property type="match status" value="1"/>
</dbReference>
<dbReference type="GO" id="GO:0001080">
    <property type="term" value="P:nitrogen catabolite activation of transcription from RNA polymerase II promoter"/>
    <property type="evidence" value="ECO:0007669"/>
    <property type="project" value="TreeGrafter"/>
</dbReference>
<sequence>MMSTAPSFSLNATAKGSNGAPIIATGNPAMSGSWNRKDRPCDSCRRRKSRCIIPENMEICIMCHSRGEECTFVQTPQRRKRRRVDGEDGTKARSPDAEKSLPGKPPIDDYTALPGSLLKQTLGLQNRQHGQYLGQTTEYDTRLINLSPFNGRGEYVSTPGTLRRVNNQTHFIMKSESQEEVDDELANLDIVESVIRPHGKALVKLYFRIIHPSFPIMDKKVFLEKYERTYREFTPPLLAAVYILALNWWSYTPELVNLPKPDAAKLEKLVPKFMSDVLNRPKLSTVQAGLLLLQRPDGDSWALTGQLVAAAQNLGMHLNCSRWKIPEWERSLRKKLAWALFMQDKWGALIHGRPPLIHHDDWAVMPLEERDFSDNVEDEEEEEGSSEIENGRLIFLHMISLTEILSDILKTFFTLRATGFLEAEEEKAFLVTLERAKPIQLRLKEWHAKLPSCLAVGHMKARKLSSTGSLNLAYFAAEVTLHRAIIRFDSFSIDDQLRAITRSAARMRFTNAIDLVNKLEPSHLQSFWYFASKTNLAIIGTFGSLLWATSDSIEESEFYRSQLAEYRWTLRVSSKGAEFMKFTVGMLDASAVFVKDNASKMGTPTMVREPVVGEVSSNKGTPQTWTPKFEFDNSTQPQSLQGANEVSPSIGTSTDNAYPYDTDFSHVGMTLAPDVRPPWGNEFDDFEIGEAQDWSMDQMYEFSPLQDMLGNRRMPKEYDESGDVFAGF</sequence>
<dbReference type="PANTHER" id="PTHR31668">
    <property type="entry name" value="GLUCOSE TRANSPORT TRANSCRIPTION REGULATOR RGT1-RELATED-RELATED"/>
    <property type="match status" value="1"/>
</dbReference>
<dbReference type="GO" id="GO:0000981">
    <property type="term" value="F:DNA-binding transcription factor activity, RNA polymerase II-specific"/>
    <property type="evidence" value="ECO:0007669"/>
    <property type="project" value="InterPro"/>
</dbReference>
<dbReference type="GO" id="GO:0005634">
    <property type="term" value="C:nucleus"/>
    <property type="evidence" value="ECO:0007669"/>
    <property type="project" value="TreeGrafter"/>
</dbReference>
<keyword evidence="6" id="KW-1185">Reference proteome</keyword>
<dbReference type="Pfam" id="PF04082">
    <property type="entry name" value="Fungal_trans"/>
    <property type="match status" value="1"/>
</dbReference>
<dbReference type="SUPFAM" id="SSF57701">
    <property type="entry name" value="Zn2/Cys6 DNA-binding domain"/>
    <property type="match status" value="1"/>
</dbReference>
<proteinExistence type="predicted"/>
<dbReference type="GO" id="GO:0008270">
    <property type="term" value="F:zinc ion binding"/>
    <property type="evidence" value="ECO:0007669"/>
    <property type="project" value="InterPro"/>
</dbReference>
<evidence type="ECO:0000256" key="1">
    <source>
        <dbReference type="ARBA" id="ARBA00022723"/>
    </source>
</evidence>
<name>A0A9P7Z4K7_9HELO</name>
<feature type="domain" description="Zn(2)-C6 fungal-type" evidence="4">
    <location>
        <begin position="40"/>
        <end position="72"/>
    </location>
</feature>
<dbReference type="GO" id="GO:0003677">
    <property type="term" value="F:DNA binding"/>
    <property type="evidence" value="ECO:0007669"/>
    <property type="project" value="InterPro"/>
</dbReference>
<dbReference type="Gene3D" id="4.10.240.10">
    <property type="entry name" value="Zn(2)-C6 fungal-type DNA-binding domain"/>
    <property type="match status" value="1"/>
</dbReference>
<dbReference type="GO" id="GO:0006351">
    <property type="term" value="P:DNA-templated transcription"/>
    <property type="evidence" value="ECO:0007669"/>
    <property type="project" value="InterPro"/>
</dbReference>
<keyword evidence="1" id="KW-0479">Metal-binding</keyword>
<feature type="region of interest" description="Disordered" evidence="3">
    <location>
        <begin position="74"/>
        <end position="106"/>
    </location>
</feature>
<organism evidence="5 6">
    <name type="scientific">Calycina marina</name>
    <dbReference type="NCBI Taxonomy" id="1763456"/>
    <lineage>
        <taxon>Eukaryota</taxon>
        <taxon>Fungi</taxon>
        <taxon>Dikarya</taxon>
        <taxon>Ascomycota</taxon>
        <taxon>Pezizomycotina</taxon>
        <taxon>Leotiomycetes</taxon>
        <taxon>Helotiales</taxon>
        <taxon>Pezizellaceae</taxon>
        <taxon>Calycina</taxon>
    </lineage>
</organism>
<comment type="caution">
    <text evidence="5">The sequence shown here is derived from an EMBL/GenBank/DDBJ whole genome shotgun (WGS) entry which is preliminary data.</text>
</comment>
<dbReference type="InterPro" id="IPR036864">
    <property type="entry name" value="Zn2-C6_fun-type_DNA-bd_sf"/>
</dbReference>
<protein>
    <submittedName>
        <fullName evidence="5">Fungal-specific transcription factor domain-containing protein</fullName>
    </submittedName>
</protein>
<evidence type="ECO:0000259" key="4">
    <source>
        <dbReference type="PROSITE" id="PS50048"/>
    </source>
</evidence>
<evidence type="ECO:0000313" key="6">
    <source>
        <dbReference type="Proteomes" id="UP000887226"/>
    </source>
</evidence>
<dbReference type="InterPro" id="IPR050797">
    <property type="entry name" value="Carb_Metab_Trans_Reg"/>
</dbReference>
<dbReference type="EMBL" id="MU253861">
    <property type="protein sequence ID" value="KAG9245186.1"/>
    <property type="molecule type" value="Genomic_DNA"/>
</dbReference>
<dbReference type="OrthoDB" id="2264294at2759"/>
<dbReference type="CDD" id="cd12148">
    <property type="entry name" value="fungal_TF_MHR"/>
    <property type="match status" value="1"/>
</dbReference>
<dbReference type="AlphaFoldDB" id="A0A9P7Z4K7"/>
<dbReference type="PROSITE" id="PS00463">
    <property type="entry name" value="ZN2_CY6_FUNGAL_1"/>
    <property type="match status" value="1"/>
</dbReference>
<dbReference type="SMART" id="SM00066">
    <property type="entry name" value="GAL4"/>
    <property type="match status" value="1"/>
</dbReference>